<dbReference type="EMBL" id="VITF01000026">
    <property type="protein sequence ID" value="TWA59252.1"/>
    <property type="molecule type" value="Genomic_DNA"/>
</dbReference>
<organism evidence="2 3">
    <name type="scientific">Azospirillum brasilense</name>
    <dbReference type="NCBI Taxonomy" id="192"/>
    <lineage>
        <taxon>Bacteria</taxon>
        <taxon>Pseudomonadati</taxon>
        <taxon>Pseudomonadota</taxon>
        <taxon>Alphaproteobacteria</taxon>
        <taxon>Rhodospirillales</taxon>
        <taxon>Azospirillaceae</taxon>
        <taxon>Azospirillum</taxon>
    </lineage>
</organism>
<dbReference type="InterPro" id="IPR006311">
    <property type="entry name" value="TAT_signal"/>
</dbReference>
<keyword evidence="1" id="KW-0732">Signal</keyword>
<accession>A0A560AG11</accession>
<gene>
    <name evidence="2" type="ORF">FBZ82_12613</name>
</gene>
<dbReference type="PROSITE" id="PS51257">
    <property type="entry name" value="PROKAR_LIPOPROTEIN"/>
    <property type="match status" value="1"/>
</dbReference>
<dbReference type="AlphaFoldDB" id="A0A560AG11"/>
<feature type="signal peptide" evidence="1">
    <location>
        <begin position="1"/>
        <end position="24"/>
    </location>
</feature>
<sequence length="239" mass="27207">MGKVSRRTVLAGAAGALAAPAAVACPTLNDDAPLLDLCRRWREMEPVIARLSDEHIALHRLAPSRAWTPEEMKAHRIQNDADRTRFVSVKEIEQNDIWDSPRRAIREFDEQDDGVTLVQIFRVTSRTATEEEVEAWHNRCAARAALYDAKKAAYEEVNRTSGAEAAAQRLEDAYSVRDNLEDQIMEYRPRTLVGALEKMRFYREKDEDTFCADPDRLDWMARIFLSALEDIERLAGNSA</sequence>
<evidence type="ECO:0000256" key="1">
    <source>
        <dbReference type="SAM" id="SignalP"/>
    </source>
</evidence>
<dbReference type="RefSeq" id="WP_145679969.1">
    <property type="nucleotide sequence ID" value="NZ_VITF01000026.1"/>
</dbReference>
<proteinExistence type="predicted"/>
<evidence type="ECO:0000313" key="3">
    <source>
        <dbReference type="Proteomes" id="UP000316083"/>
    </source>
</evidence>
<comment type="caution">
    <text evidence="2">The sequence shown here is derived from an EMBL/GenBank/DDBJ whole genome shotgun (WGS) entry which is preliminary data.</text>
</comment>
<dbReference type="Proteomes" id="UP000316083">
    <property type="component" value="Unassembled WGS sequence"/>
</dbReference>
<name>A0A560AG11_AZOBR</name>
<protein>
    <submittedName>
        <fullName evidence="2">Uncharacterized protein</fullName>
    </submittedName>
</protein>
<evidence type="ECO:0000313" key="2">
    <source>
        <dbReference type="EMBL" id="TWA59252.1"/>
    </source>
</evidence>
<reference evidence="2 3" key="1">
    <citation type="submission" date="2019-06" db="EMBL/GenBank/DDBJ databases">
        <title>Genomic Encyclopedia of Type Strains, Phase IV (KMG-V): Genome sequencing to study the core and pangenomes of soil and plant-associated prokaryotes.</title>
        <authorList>
            <person name="Whitman W."/>
        </authorList>
    </citation>
    <scope>NUCLEOTIDE SEQUENCE [LARGE SCALE GENOMIC DNA]</scope>
    <source>
        <strain evidence="2 3">BR 11796</strain>
    </source>
</reference>
<dbReference type="PROSITE" id="PS51318">
    <property type="entry name" value="TAT"/>
    <property type="match status" value="1"/>
</dbReference>
<feature type="chain" id="PRO_5022182349" evidence="1">
    <location>
        <begin position="25"/>
        <end position="239"/>
    </location>
</feature>